<gene>
    <name evidence="2" type="ORF">T440DRAFT_181104</name>
</gene>
<reference evidence="2" key="1">
    <citation type="submission" date="2020-01" db="EMBL/GenBank/DDBJ databases">
        <authorList>
            <consortium name="DOE Joint Genome Institute"/>
            <person name="Haridas S."/>
            <person name="Albert R."/>
            <person name="Binder M."/>
            <person name="Bloem J."/>
            <person name="Labutti K."/>
            <person name="Salamov A."/>
            <person name="Andreopoulos B."/>
            <person name="Baker S.E."/>
            <person name="Barry K."/>
            <person name="Bills G."/>
            <person name="Bluhm B.H."/>
            <person name="Cannon C."/>
            <person name="Castanera R."/>
            <person name="Culley D.E."/>
            <person name="Daum C."/>
            <person name="Ezra D."/>
            <person name="Gonzalez J.B."/>
            <person name="Henrissat B."/>
            <person name="Kuo A."/>
            <person name="Liang C."/>
            <person name="Lipzen A."/>
            <person name="Lutzoni F."/>
            <person name="Magnuson J."/>
            <person name="Mondo S."/>
            <person name="Nolan M."/>
            <person name="Ohm R."/>
            <person name="Pangilinan J."/>
            <person name="Park H.-J."/>
            <person name="Ramirez L."/>
            <person name="Alfaro M."/>
            <person name="Sun H."/>
            <person name="Tritt A."/>
            <person name="Yoshinaga Y."/>
            <person name="Zwiers L.-H."/>
            <person name="Turgeon B.G."/>
            <person name="Goodwin S.B."/>
            <person name="Spatafora J.W."/>
            <person name="Crous P.W."/>
            <person name="Grigoriev I.V."/>
        </authorList>
    </citation>
    <scope>NUCLEOTIDE SEQUENCE</scope>
    <source>
        <strain evidence="2">IPT5</strain>
    </source>
</reference>
<keyword evidence="3" id="KW-1185">Reference proteome</keyword>
<proteinExistence type="predicted"/>
<evidence type="ECO:0000313" key="2">
    <source>
        <dbReference type="EMBL" id="KAF2847998.1"/>
    </source>
</evidence>
<accession>A0A6A7B0Q8</accession>
<dbReference type="Proteomes" id="UP000799423">
    <property type="component" value="Unassembled WGS sequence"/>
</dbReference>
<dbReference type="EMBL" id="MU006321">
    <property type="protein sequence ID" value="KAF2847998.1"/>
    <property type="molecule type" value="Genomic_DNA"/>
</dbReference>
<feature type="region of interest" description="Disordered" evidence="1">
    <location>
        <begin position="23"/>
        <end position="43"/>
    </location>
</feature>
<sequence>MFPGRGLWSRFVIDSAVPKSRGTYHVSQEHHPKRISDTKSERSTLRGLDRQTLAAVGWLFGMFAHPLRQYSSGRMPHLFTVW</sequence>
<dbReference type="AlphaFoldDB" id="A0A6A7B0Q8"/>
<protein>
    <submittedName>
        <fullName evidence="2">Uncharacterized protein</fullName>
    </submittedName>
</protein>
<name>A0A6A7B0Q8_9PLEO</name>
<organism evidence="2 3">
    <name type="scientific">Plenodomus tracheiphilus IPT5</name>
    <dbReference type="NCBI Taxonomy" id="1408161"/>
    <lineage>
        <taxon>Eukaryota</taxon>
        <taxon>Fungi</taxon>
        <taxon>Dikarya</taxon>
        <taxon>Ascomycota</taxon>
        <taxon>Pezizomycotina</taxon>
        <taxon>Dothideomycetes</taxon>
        <taxon>Pleosporomycetidae</taxon>
        <taxon>Pleosporales</taxon>
        <taxon>Pleosporineae</taxon>
        <taxon>Leptosphaeriaceae</taxon>
        <taxon>Plenodomus</taxon>
    </lineage>
</organism>
<evidence type="ECO:0000313" key="3">
    <source>
        <dbReference type="Proteomes" id="UP000799423"/>
    </source>
</evidence>
<feature type="compositionally biased region" description="Basic and acidic residues" evidence="1">
    <location>
        <begin position="27"/>
        <end position="43"/>
    </location>
</feature>
<evidence type="ECO:0000256" key="1">
    <source>
        <dbReference type="SAM" id="MobiDB-lite"/>
    </source>
</evidence>